<protein>
    <recommendedName>
        <fullName evidence="11">HMA domain-containing protein</fullName>
    </recommendedName>
</protein>
<dbReference type="Pfam" id="PF00403">
    <property type="entry name" value="HMA"/>
    <property type="match status" value="1"/>
</dbReference>
<evidence type="ECO:0000259" key="11">
    <source>
        <dbReference type="PROSITE" id="PS50846"/>
    </source>
</evidence>
<dbReference type="PRINTS" id="PR00943">
    <property type="entry name" value="CUATPASE"/>
</dbReference>
<reference evidence="12 13" key="1">
    <citation type="submission" date="2014-08" db="EMBL/GenBank/DDBJ databases">
        <title>Porphyromonas canoris strain:OH2762 Genome sequencing.</title>
        <authorList>
            <person name="Wallis C."/>
            <person name="Deusch O."/>
            <person name="O'Flynn C."/>
            <person name="Davis I."/>
            <person name="Jospin G."/>
            <person name="Darling A.E."/>
            <person name="Coil D.A."/>
            <person name="Alexiev A."/>
            <person name="Horsfall A."/>
            <person name="Kirkwood N."/>
            <person name="Harris S."/>
            <person name="Eisen J.A."/>
        </authorList>
    </citation>
    <scope>NUCLEOTIDE SEQUENCE [LARGE SCALE GENOMIC DNA]</scope>
    <source>
        <strain evidence="13">COT-108 OH2762</strain>
    </source>
</reference>
<dbReference type="Gene3D" id="2.70.150.10">
    <property type="entry name" value="Calcium-transporting ATPase, cytoplasmic transduction domain A"/>
    <property type="match status" value="1"/>
</dbReference>
<dbReference type="SUPFAM" id="SSF81653">
    <property type="entry name" value="Calcium ATPase, transduction domain A"/>
    <property type="match status" value="1"/>
</dbReference>
<dbReference type="Pfam" id="PF00702">
    <property type="entry name" value="Hydrolase"/>
    <property type="match status" value="1"/>
</dbReference>
<dbReference type="Gene3D" id="3.40.50.1000">
    <property type="entry name" value="HAD superfamily/HAD-like"/>
    <property type="match status" value="1"/>
</dbReference>
<evidence type="ECO:0000256" key="3">
    <source>
        <dbReference type="ARBA" id="ARBA00022692"/>
    </source>
</evidence>
<dbReference type="EMBL" id="JQZV01000003">
    <property type="protein sequence ID" value="KGN93468.1"/>
    <property type="molecule type" value="Genomic_DNA"/>
</dbReference>
<dbReference type="InterPro" id="IPR006121">
    <property type="entry name" value="HMA_dom"/>
</dbReference>
<feature type="transmembrane region" description="Helical" evidence="10">
    <location>
        <begin position="366"/>
        <end position="392"/>
    </location>
</feature>
<keyword evidence="9 10" id="KW-0472">Membrane</keyword>
<dbReference type="PROSITE" id="PS50846">
    <property type="entry name" value="HMA_2"/>
    <property type="match status" value="1"/>
</dbReference>
<dbReference type="NCBIfam" id="TIGR01494">
    <property type="entry name" value="ATPase_P-type"/>
    <property type="match status" value="2"/>
</dbReference>
<evidence type="ECO:0000256" key="10">
    <source>
        <dbReference type="RuleBase" id="RU362081"/>
    </source>
</evidence>
<keyword evidence="7" id="KW-1278">Translocase</keyword>
<dbReference type="Gene3D" id="3.40.1110.10">
    <property type="entry name" value="Calcium-transporting ATPase, cytoplasmic domain N"/>
    <property type="match status" value="1"/>
</dbReference>
<organism evidence="12 13">
    <name type="scientific">Porphyromonas canoris</name>
    <dbReference type="NCBI Taxonomy" id="36875"/>
    <lineage>
        <taxon>Bacteria</taxon>
        <taxon>Pseudomonadati</taxon>
        <taxon>Bacteroidota</taxon>
        <taxon>Bacteroidia</taxon>
        <taxon>Bacteroidales</taxon>
        <taxon>Porphyromonadaceae</taxon>
        <taxon>Porphyromonas</taxon>
    </lineage>
</organism>
<evidence type="ECO:0000256" key="2">
    <source>
        <dbReference type="ARBA" id="ARBA00006024"/>
    </source>
</evidence>
<name>A0ABR4XPE6_9PORP</name>
<dbReference type="InterPro" id="IPR027256">
    <property type="entry name" value="P-typ_ATPase_IB"/>
</dbReference>
<sequence length="731" mass="79476">MHKGHIEGLHCAGCVAFATKTAQEIEGVEEVNISLLHKTIEISVAKHEQADTVKSVLHEAGYDVTWDGQPQEELLEDKSILIRMITAIVMAVLLMGIHLMHGFHWHPLPKVVEDIAALLFASVSFAYCALPYHQRALKMLKLKTTNMDTLISLSISVAYFFSIYIILSSHLRGEASHDTMHYFDAVGMIVAFVLVGKRLEERAKQQTTVAYRELMGRVPQQASVKRDGEFVSVPISEVVVGDILRLRQGEYVAVDGVVMEGTATVDESTITGEPIPKLKDAGDTLFAATVSTSGLLEYRAEAVGKETLFGKILEAVKRVQGMQAPIQRIADKVASYFVPVILILALLTFVLWSVSSIPGSVSLGLFFAVSVLAIACPCAMGLATPTAITVAVERAAKEHLLISNVVALENMSGVTDVVLDKTGTLTLGRPQVVASLWWGEKEAIKRVVIEAERRSTHPLAEAIIERLSVGLTERKEISLVGFEEKIGKGLEFEDIQGIRYKIGSADYADAPTKNPSEKSVLSGFLLSHPNATFIYLSRNGYLTAVWAIEDCLKSTATSFIQDLKSGNITPHLLSGDREEAVEALALKLGIDKYKGGLTPEDKAEYLRALKGKGKKVAMIGDGVNDSPSMAAADISIAMAAGSDIAKEVSDLTVIGTTLTPISTFINLSKRTKRIIYENFAWAFLYNLVAIPMAAGVFYPKLYISPLWSAGAMAMSSIIVVANSLRLRRVKL</sequence>
<feature type="transmembrane region" description="Helical" evidence="10">
    <location>
        <begin position="333"/>
        <end position="354"/>
    </location>
</feature>
<dbReference type="InterPro" id="IPR023298">
    <property type="entry name" value="ATPase_P-typ_TM_dom_sf"/>
</dbReference>
<dbReference type="SUPFAM" id="SSF56784">
    <property type="entry name" value="HAD-like"/>
    <property type="match status" value="1"/>
</dbReference>
<dbReference type="InterPro" id="IPR059000">
    <property type="entry name" value="ATPase_P-type_domA"/>
</dbReference>
<keyword evidence="5 10" id="KW-0547">Nucleotide-binding</keyword>
<feature type="transmembrane region" description="Helical" evidence="10">
    <location>
        <begin position="179"/>
        <end position="196"/>
    </location>
</feature>
<evidence type="ECO:0000256" key="1">
    <source>
        <dbReference type="ARBA" id="ARBA00004127"/>
    </source>
</evidence>
<dbReference type="PRINTS" id="PR00119">
    <property type="entry name" value="CATATPASE"/>
</dbReference>
<keyword evidence="3 10" id="KW-0812">Transmembrane</keyword>
<dbReference type="InterPro" id="IPR023299">
    <property type="entry name" value="ATPase_P-typ_cyto_dom_N"/>
</dbReference>
<evidence type="ECO:0000256" key="4">
    <source>
        <dbReference type="ARBA" id="ARBA00022723"/>
    </source>
</evidence>
<dbReference type="Proteomes" id="UP000030101">
    <property type="component" value="Unassembled WGS sequence"/>
</dbReference>
<dbReference type="InterPro" id="IPR008250">
    <property type="entry name" value="ATPase_P-typ_transduc_dom_A_sf"/>
</dbReference>
<feature type="transmembrane region" description="Helical" evidence="10">
    <location>
        <begin position="679"/>
        <end position="698"/>
    </location>
</feature>
<evidence type="ECO:0000256" key="7">
    <source>
        <dbReference type="ARBA" id="ARBA00022967"/>
    </source>
</evidence>
<feature type="transmembrane region" description="Helical" evidence="10">
    <location>
        <begin position="115"/>
        <end position="133"/>
    </location>
</feature>
<keyword evidence="8 10" id="KW-1133">Transmembrane helix</keyword>
<dbReference type="Pfam" id="PF00122">
    <property type="entry name" value="E1-E2_ATPase"/>
    <property type="match status" value="1"/>
</dbReference>
<dbReference type="SUPFAM" id="SSF55008">
    <property type="entry name" value="HMA, heavy metal-associated domain"/>
    <property type="match status" value="1"/>
</dbReference>
<evidence type="ECO:0000313" key="13">
    <source>
        <dbReference type="Proteomes" id="UP000030101"/>
    </source>
</evidence>
<feature type="transmembrane region" description="Helical" evidence="10">
    <location>
        <begin position="80"/>
        <end position="103"/>
    </location>
</feature>
<dbReference type="PANTHER" id="PTHR43520">
    <property type="entry name" value="ATP7, ISOFORM B"/>
    <property type="match status" value="1"/>
</dbReference>
<comment type="similarity">
    <text evidence="2 10">Belongs to the cation transport ATPase (P-type) (TC 3.A.3) family. Type IB subfamily.</text>
</comment>
<dbReference type="InterPro" id="IPR036412">
    <property type="entry name" value="HAD-like_sf"/>
</dbReference>
<feature type="transmembrane region" description="Helical" evidence="10">
    <location>
        <begin position="145"/>
        <end position="167"/>
    </location>
</feature>
<dbReference type="PANTHER" id="PTHR43520:SF8">
    <property type="entry name" value="P-TYPE CU(+) TRANSPORTER"/>
    <property type="match status" value="1"/>
</dbReference>
<dbReference type="NCBIfam" id="TIGR01525">
    <property type="entry name" value="ATPase-IB_hvy"/>
    <property type="match status" value="1"/>
</dbReference>
<proteinExistence type="inferred from homology"/>
<dbReference type="InterPro" id="IPR036163">
    <property type="entry name" value="HMA_dom_sf"/>
</dbReference>
<dbReference type="PROSITE" id="PS01229">
    <property type="entry name" value="COF_2"/>
    <property type="match status" value="1"/>
</dbReference>
<evidence type="ECO:0000256" key="9">
    <source>
        <dbReference type="ARBA" id="ARBA00023136"/>
    </source>
</evidence>
<comment type="subcellular location">
    <subcellularLocation>
        <location evidence="10">Cell membrane</location>
    </subcellularLocation>
    <subcellularLocation>
        <location evidence="1">Endomembrane system</location>
        <topology evidence="1">Multi-pass membrane protein</topology>
    </subcellularLocation>
</comment>
<dbReference type="InterPro" id="IPR023214">
    <property type="entry name" value="HAD_sf"/>
</dbReference>
<comment type="caution">
    <text evidence="12">The sequence shown here is derived from an EMBL/GenBank/DDBJ whole genome shotgun (WGS) entry which is preliminary data.</text>
</comment>
<dbReference type="Gene3D" id="3.30.70.100">
    <property type="match status" value="1"/>
</dbReference>
<evidence type="ECO:0000256" key="6">
    <source>
        <dbReference type="ARBA" id="ARBA00022840"/>
    </source>
</evidence>
<evidence type="ECO:0000256" key="5">
    <source>
        <dbReference type="ARBA" id="ARBA00022741"/>
    </source>
</evidence>
<gene>
    <name evidence="12" type="ORF">HQ43_02220</name>
</gene>
<accession>A0ABR4XPE6</accession>
<evidence type="ECO:0000313" key="12">
    <source>
        <dbReference type="EMBL" id="KGN93468.1"/>
    </source>
</evidence>
<dbReference type="InterPro" id="IPR018303">
    <property type="entry name" value="ATPase_P-typ_P_site"/>
</dbReference>
<dbReference type="InterPro" id="IPR001757">
    <property type="entry name" value="P_typ_ATPase"/>
</dbReference>
<dbReference type="CDD" id="cd00371">
    <property type="entry name" value="HMA"/>
    <property type="match status" value="1"/>
</dbReference>
<feature type="transmembrane region" description="Helical" evidence="10">
    <location>
        <begin position="704"/>
        <end position="724"/>
    </location>
</feature>
<evidence type="ECO:0000256" key="8">
    <source>
        <dbReference type="ARBA" id="ARBA00022989"/>
    </source>
</evidence>
<feature type="domain" description="HMA" evidence="11">
    <location>
        <begin position="1"/>
        <end position="65"/>
    </location>
</feature>
<dbReference type="SUPFAM" id="SSF81665">
    <property type="entry name" value="Calcium ATPase, transmembrane domain M"/>
    <property type="match status" value="1"/>
</dbReference>
<keyword evidence="4 10" id="KW-0479">Metal-binding</keyword>
<keyword evidence="13" id="KW-1185">Reference proteome</keyword>
<dbReference type="PROSITE" id="PS00154">
    <property type="entry name" value="ATPASE_E1_E2"/>
    <property type="match status" value="1"/>
</dbReference>
<keyword evidence="10" id="KW-1003">Cell membrane</keyword>
<dbReference type="NCBIfam" id="TIGR01511">
    <property type="entry name" value="ATPase-IB1_Cu"/>
    <property type="match status" value="1"/>
</dbReference>
<keyword evidence="6 10" id="KW-0067">ATP-binding</keyword>